<dbReference type="Proteomes" id="UP000305906">
    <property type="component" value="Unassembled WGS sequence"/>
</dbReference>
<evidence type="ECO:0000313" key="3">
    <source>
        <dbReference type="Proteomes" id="UP000305906"/>
    </source>
</evidence>
<evidence type="ECO:0000313" key="2">
    <source>
        <dbReference type="EMBL" id="TLS44236.1"/>
    </source>
</evidence>
<feature type="region of interest" description="Disordered" evidence="1">
    <location>
        <begin position="1"/>
        <end position="31"/>
    </location>
</feature>
<comment type="caution">
    <text evidence="2">The sequence shown here is derived from an EMBL/GenBank/DDBJ whole genome shotgun (WGS) entry which is preliminary data.</text>
</comment>
<evidence type="ECO:0000256" key="1">
    <source>
        <dbReference type="SAM" id="MobiDB-lite"/>
    </source>
</evidence>
<proteinExistence type="predicted"/>
<keyword evidence="3" id="KW-1185">Reference proteome</keyword>
<dbReference type="AlphaFoldDB" id="A0A5R9FQ23"/>
<reference evidence="2 3" key="1">
    <citation type="submission" date="2019-05" db="EMBL/GenBank/DDBJ databases">
        <title>Streptomyces sp. NEAU-C151, a novel actinomycete isolated from soil.</title>
        <authorList>
            <person name="Han L."/>
            <person name="Jiang H."/>
        </authorList>
    </citation>
    <scope>NUCLEOTIDE SEQUENCE [LARGE SCALE GENOMIC DNA]</scope>
    <source>
        <strain evidence="2 3">NEAU-C151</strain>
    </source>
</reference>
<sequence>MAVTELATLRKPPSAAQHVAEPHVRPRTWGLEGSPERTVAVKTLITLLPRENPTEQGLEPW</sequence>
<dbReference type="EMBL" id="VBZC01000022">
    <property type="protein sequence ID" value="TLS44236.1"/>
    <property type="molecule type" value="Genomic_DNA"/>
</dbReference>
<gene>
    <name evidence="2" type="ORF">FE633_20940</name>
</gene>
<organism evidence="2 3">
    <name type="scientific">Streptomyces montanus</name>
    <dbReference type="NCBI Taxonomy" id="2580423"/>
    <lineage>
        <taxon>Bacteria</taxon>
        <taxon>Bacillati</taxon>
        <taxon>Actinomycetota</taxon>
        <taxon>Actinomycetes</taxon>
        <taxon>Kitasatosporales</taxon>
        <taxon>Streptomycetaceae</taxon>
        <taxon>Streptomyces</taxon>
    </lineage>
</organism>
<protein>
    <submittedName>
        <fullName evidence="2">Uncharacterized protein</fullName>
    </submittedName>
</protein>
<dbReference type="RefSeq" id="WP_138046686.1">
    <property type="nucleotide sequence ID" value="NZ_VBZC01000022.1"/>
</dbReference>
<accession>A0A5R9FQ23</accession>
<name>A0A5R9FQ23_9ACTN</name>